<comment type="catalytic activity">
    <reaction evidence="4">
        <text>Couples ATP hydrolysis with the unwinding of duplex DNA by translocating in the 3'-5' direction.</text>
        <dbReference type="EC" id="5.6.2.4"/>
    </reaction>
</comment>
<dbReference type="Pfam" id="PF00270">
    <property type="entry name" value="DEAD"/>
    <property type="match status" value="1"/>
</dbReference>
<comment type="similarity">
    <text evidence="1">Belongs to the helicase family. RecQ subfamily.</text>
</comment>
<dbReference type="EMBL" id="AJYA01000033">
    <property type="protein sequence ID" value="EIM75134.1"/>
    <property type="molecule type" value="Genomic_DNA"/>
</dbReference>
<feature type="region of interest" description="Disordered" evidence="6">
    <location>
        <begin position="179"/>
        <end position="204"/>
    </location>
</feature>
<dbReference type="PROSITE" id="PS51192">
    <property type="entry name" value="HELICASE_ATP_BIND_1"/>
    <property type="match status" value="1"/>
</dbReference>
<dbReference type="GO" id="GO:0009378">
    <property type="term" value="F:four-way junction helicase activity"/>
    <property type="evidence" value="ECO:0007669"/>
    <property type="project" value="TreeGrafter"/>
</dbReference>
<keyword evidence="3" id="KW-0413">Isomerase</keyword>
<organism evidence="8 9">
    <name type="scientific">Nitritalea halalkaliphila LW7</name>
    <dbReference type="NCBI Taxonomy" id="1189621"/>
    <lineage>
        <taxon>Bacteria</taxon>
        <taxon>Pseudomonadati</taxon>
        <taxon>Bacteroidota</taxon>
        <taxon>Cytophagia</taxon>
        <taxon>Cytophagales</taxon>
        <taxon>Cyclobacteriaceae</taxon>
        <taxon>Nitritalea</taxon>
    </lineage>
</organism>
<comment type="caution">
    <text evidence="8">The sequence shown here is derived from an EMBL/GenBank/DDBJ whole genome shotgun (WGS) entry which is preliminary data.</text>
</comment>
<dbReference type="GO" id="GO:0043138">
    <property type="term" value="F:3'-5' DNA helicase activity"/>
    <property type="evidence" value="ECO:0007669"/>
    <property type="project" value="UniProtKB-EC"/>
</dbReference>
<dbReference type="GO" id="GO:0006281">
    <property type="term" value="P:DNA repair"/>
    <property type="evidence" value="ECO:0007669"/>
    <property type="project" value="TreeGrafter"/>
</dbReference>
<keyword evidence="9" id="KW-1185">Reference proteome</keyword>
<keyword evidence="2" id="KW-0238">DNA-binding</keyword>
<name>I5BZY2_9BACT</name>
<dbReference type="GO" id="GO:0030894">
    <property type="term" value="C:replisome"/>
    <property type="evidence" value="ECO:0007669"/>
    <property type="project" value="TreeGrafter"/>
</dbReference>
<evidence type="ECO:0000256" key="4">
    <source>
        <dbReference type="ARBA" id="ARBA00034617"/>
    </source>
</evidence>
<dbReference type="GO" id="GO:0006310">
    <property type="term" value="P:DNA recombination"/>
    <property type="evidence" value="ECO:0007669"/>
    <property type="project" value="TreeGrafter"/>
</dbReference>
<accession>I5BZY2</accession>
<dbReference type="GO" id="GO:0003677">
    <property type="term" value="F:DNA binding"/>
    <property type="evidence" value="ECO:0007669"/>
    <property type="project" value="UniProtKB-KW"/>
</dbReference>
<reference evidence="8 9" key="1">
    <citation type="submission" date="2012-05" db="EMBL/GenBank/DDBJ databases">
        <title>Genome sequence of Nitritalea halalkaliphila LW7.</title>
        <authorList>
            <person name="Jangir P.K."/>
            <person name="Singh A."/>
            <person name="Shivaji S."/>
            <person name="Sharma R."/>
        </authorList>
    </citation>
    <scope>NUCLEOTIDE SEQUENCE [LARGE SCALE GENOMIC DNA]</scope>
    <source>
        <strain evidence="8 9">LW7</strain>
    </source>
</reference>
<keyword evidence="8" id="KW-0347">Helicase</keyword>
<dbReference type="Gene3D" id="3.40.50.300">
    <property type="entry name" value="P-loop containing nucleotide triphosphate hydrolases"/>
    <property type="match status" value="1"/>
</dbReference>
<keyword evidence="8" id="KW-0547">Nucleotide-binding</keyword>
<dbReference type="GO" id="GO:0005524">
    <property type="term" value="F:ATP binding"/>
    <property type="evidence" value="ECO:0007669"/>
    <property type="project" value="InterPro"/>
</dbReference>
<evidence type="ECO:0000313" key="9">
    <source>
        <dbReference type="Proteomes" id="UP000005551"/>
    </source>
</evidence>
<dbReference type="InterPro" id="IPR014001">
    <property type="entry name" value="Helicase_ATP-bd"/>
</dbReference>
<sequence length="204" mass="23206">MDALNANGIPAAYLNSTQSLSEQRFISSEVENGRIKLLYVAPERLQSGDMAFIDFLKRADLHLVAIDEAHCVSQWGHDFRPDYLNIGKLRHHFQEIPFIALTATADKMTRKDIAEKLGLQNATWFTTSFDRKNITYHVRSKSELGRAAARFFTRQTEKLWHHLLPLPKKCGRYRRARSKLGLPGTPLSRRPPERAARAASAGLH</sequence>
<evidence type="ECO:0000259" key="7">
    <source>
        <dbReference type="PROSITE" id="PS51192"/>
    </source>
</evidence>
<dbReference type="AlphaFoldDB" id="I5BZY2"/>
<keyword evidence="8" id="KW-0067">ATP-binding</keyword>
<proteinExistence type="inferred from homology"/>
<dbReference type="GO" id="GO:0005737">
    <property type="term" value="C:cytoplasm"/>
    <property type="evidence" value="ECO:0007669"/>
    <property type="project" value="TreeGrafter"/>
</dbReference>
<evidence type="ECO:0000256" key="2">
    <source>
        <dbReference type="ARBA" id="ARBA00023125"/>
    </source>
</evidence>
<feature type="domain" description="Helicase ATP-binding" evidence="7">
    <location>
        <begin position="1"/>
        <end position="123"/>
    </location>
</feature>
<dbReference type="InterPro" id="IPR027417">
    <property type="entry name" value="P-loop_NTPase"/>
</dbReference>
<dbReference type="InterPro" id="IPR011545">
    <property type="entry name" value="DEAD/DEAH_box_helicase_dom"/>
</dbReference>
<dbReference type="STRING" id="1189621.A3SI_14259"/>
<evidence type="ECO:0000256" key="5">
    <source>
        <dbReference type="ARBA" id="ARBA00034808"/>
    </source>
</evidence>
<gene>
    <name evidence="8" type="ORF">A3SI_14259</name>
</gene>
<evidence type="ECO:0000256" key="1">
    <source>
        <dbReference type="ARBA" id="ARBA00005446"/>
    </source>
</evidence>
<evidence type="ECO:0000313" key="8">
    <source>
        <dbReference type="EMBL" id="EIM75134.1"/>
    </source>
</evidence>
<dbReference type="PATRIC" id="fig|1189621.3.peg.2969"/>
<dbReference type="Proteomes" id="UP000005551">
    <property type="component" value="Unassembled WGS sequence"/>
</dbReference>
<protein>
    <recommendedName>
        <fullName evidence="5">DNA 3'-5' helicase</fullName>
        <ecNumber evidence="5">5.6.2.4</ecNumber>
    </recommendedName>
</protein>
<dbReference type="EC" id="5.6.2.4" evidence="5"/>
<dbReference type="SUPFAM" id="SSF52540">
    <property type="entry name" value="P-loop containing nucleoside triphosphate hydrolases"/>
    <property type="match status" value="1"/>
</dbReference>
<keyword evidence="8" id="KW-0378">Hydrolase</keyword>
<dbReference type="GO" id="GO:0043590">
    <property type="term" value="C:bacterial nucleoid"/>
    <property type="evidence" value="ECO:0007669"/>
    <property type="project" value="TreeGrafter"/>
</dbReference>
<dbReference type="CDD" id="cd17920">
    <property type="entry name" value="DEXHc_RecQ"/>
    <property type="match status" value="1"/>
</dbReference>
<dbReference type="PANTHER" id="PTHR13710:SF105">
    <property type="entry name" value="ATP-DEPENDENT DNA HELICASE Q1"/>
    <property type="match status" value="1"/>
</dbReference>
<evidence type="ECO:0000256" key="6">
    <source>
        <dbReference type="SAM" id="MobiDB-lite"/>
    </source>
</evidence>
<dbReference type="PANTHER" id="PTHR13710">
    <property type="entry name" value="DNA HELICASE RECQ FAMILY MEMBER"/>
    <property type="match status" value="1"/>
</dbReference>
<evidence type="ECO:0000256" key="3">
    <source>
        <dbReference type="ARBA" id="ARBA00023235"/>
    </source>
</evidence>